<evidence type="ECO:0000313" key="3">
    <source>
        <dbReference type="Proteomes" id="UP000048965"/>
    </source>
</evidence>
<dbReference type="EMBL" id="BBNO01000010">
    <property type="protein sequence ID" value="GAO12090.1"/>
    <property type="molecule type" value="Genomic_DNA"/>
</dbReference>
<dbReference type="GO" id="GO:0008081">
    <property type="term" value="F:phosphoric diester hydrolase activity"/>
    <property type="evidence" value="ECO:0007669"/>
    <property type="project" value="InterPro"/>
</dbReference>
<organism evidence="2 3">
    <name type="scientific">Streptomyces lydicamycinicus</name>
    <dbReference type="NCBI Taxonomy" id="1546107"/>
    <lineage>
        <taxon>Bacteria</taxon>
        <taxon>Bacillati</taxon>
        <taxon>Actinomycetota</taxon>
        <taxon>Actinomycetes</taxon>
        <taxon>Kitasatosporales</taxon>
        <taxon>Streptomycetaceae</taxon>
        <taxon>Streptomyces</taxon>
    </lineage>
</organism>
<sequence length="344" mass="36743">MNGKRCVGTVAVAAAAVLATTVPAGAEPAGTTYGTSTSVGVHNAYEKEKYPYFADALDSGAALLELDLWTNGLGRSFRVSHSNPLGNNSNCEGAAKPSELRTKDRNQDFAGCLADVRAWHDAHPGHRPILFKIEMKDGFNAKGGRGPAEFDALVREKLGDAVYGPGDLTAGHATPDEAVRAGGWPSRADLAGKFLIELIPGTVEEKNPFDKLWTDVEYAGHLKNLAAQGELDRSTAFPAVHGAAPGDPRERYADPALRPWFVVFDGDAATYLNGSIDTAWYDTRHYLLIMTDAHNVPPAIDGTRPTEAQALARVRQLAAAHASFATADWYPLPSVLKTVVPRGA</sequence>
<feature type="chain" id="PRO_5006068732" description="Lipoprotein" evidence="1">
    <location>
        <begin position="27"/>
        <end position="344"/>
    </location>
</feature>
<keyword evidence="3" id="KW-1185">Reference proteome</keyword>
<dbReference type="AlphaFoldDB" id="A0A0P4RFH3"/>
<proteinExistence type="predicted"/>
<gene>
    <name evidence="2" type="ORF">TPA0598_10_00600</name>
</gene>
<keyword evidence="1" id="KW-0732">Signal</keyword>
<accession>A0A0P4RFH3</accession>
<evidence type="ECO:0000313" key="2">
    <source>
        <dbReference type="EMBL" id="GAO12090.1"/>
    </source>
</evidence>
<reference evidence="3" key="1">
    <citation type="submission" date="2014-09" db="EMBL/GenBank/DDBJ databases">
        <title>Whole genome shotgun sequence of Streptomyces sp. NBRC 110027.</title>
        <authorList>
            <person name="Komaki H."/>
            <person name="Ichikawa N."/>
            <person name="Katano-Makiyama Y."/>
            <person name="Hosoyama A."/>
            <person name="Hashimoto M."/>
            <person name="Uohara A."/>
            <person name="Kitahashi Y."/>
            <person name="Ohji S."/>
            <person name="Kimura A."/>
            <person name="Yamazoe A."/>
            <person name="Igarashi Y."/>
            <person name="Fujita N."/>
        </authorList>
    </citation>
    <scope>NUCLEOTIDE SEQUENCE [LARGE SCALE GENOMIC DNA]</scope>
    <source>
        <strain evidence="3">NBRC 110027</strain>
    </source>
</reference>
<protein>
    <recommendedName>
        <fullName evidence="4">Lipoprotein</fullName>
    </recommendedName>
</protein>
<evidence type="ECO:0000256" key="1">
    <source>
        <dbReference type="SAM" id="SignalP"/>
    </source>
</evidence>
<name>A0A0P4RFH3_9ACTN</name>
<dbReference type="InterPro" id="IPR017946">
    <property type="entry name" value="PLC-like_Pdiesterase_TIM-brl"/>
</dbReference>
<dbReference type="OrthoDB" id="195526at2"/>
<dbReference type="Pfam" id="PF16670">
    <property type="entry name" value="PI-PLC-C1"/>
    <property type="match status" value="1"/>
</dbReference>
<dbReference type="Gene3D" id="3.20.20.190">
    <property type="entry name" value="Phosphatidylinositol (PI) phosphodiesterase"/>
    <property type="match status" value="1"/>
</dbReference>
<evidence type="ECO:0008006" key="4">
    <source>
        <dbReference type="Google" id="ProtNLM"/>
    </source>
</evidence>
<comment type="caution">
    <text evidence="2">The sequence shown here is derived from an EMBL/GenBank/DDBJ whole genome shotgun (WGS) entry which is preliminary data.</text>
</comment>
<dbReference type="CDD" id="cd08589">
    <property type="entry name" value="PI-PLCc_SaPLC1_like"/>
    <property type="match status" value="1"/>
</dbReference>
<dbReference type="InterPro" id="IPR032075">
    <property type="entry name" value="PI-PLC-C1"/>
</dbReference>
<dbReference type="Proteomes" id="UP000048965">
    <property type="component" value="Unassembled WGS sequence"/>
</dbReference>
<dbReference type="SUPFAM" id="SSF51695">
    <property type="entry name" value="PLC-like phosphodiesterases"/>
    <property type="match status" value="1"/>
</dbReference>
<feature type="signal peptide" evidence="1">
    <location>
        <begin position="1"/>
        <end position="26"/>
    </location>
</feature>
<reference evidence="2 3" key="2">
    <citation type="journal article" date="2015" name="Stand. Genomic Sci.">
        <title>Draft genome sequence of marine-derived Streptomyces sp. TP-A0598, a producer of anti-MRSA antibiotic lydicamycins.</title>
        <authorList>
            <person name="Komaki H."/>
            <person name="Ichikawa N."/>
            <person name="Hosoyama A."/>
            <person name="Fujita N."/>
            <person name="Igarashi Y."/>
        </authorList>
    </citation>
    <scope>NUCLEOTIDE SEQUENCE [LARGE SCALE GENOMIC DNA]</scope>
    <source>
        <strain evidence="2 3">NBRC 110027</strain>
    </source>
</reference>
<dbReference type="GO" id="GO:0006629">
    <property type="term" value="P:lipid metabolic process"/>
    <property type="evidence" value="ECO:0007669"/>
    <property type="project" value="InterPro"/>
</dbReference>
<dbReference type="RefSeq" id="WP_042160839.1">
    <property type="nucleotide sequence ID" value="NZ_BBNO01000010.1"/>
</dbReference>